<dbReference type="OrthoDB" id="1498438at2759"/>
<evidence type="ECO:0000313" key="2">
    <source>
        <dbReference type="Proteomes" id="UP001153076"/>
    </source>
</evidence>
<proteinExistence type="predicted"/>
<comment type="caution">
    <text evidence="1">The sequence shown here is derived from an EMBL/GenBank/DDBJ whole genome shotgun (WGS) entry which is preliminary data.</text>
</comment>
<reference evidence="1" key="1">
    <citation type="submission" date="2022-04" db="EMBL/GenBank/DDBJ databases">
        <title>Carnegiea gigantea Genome sequencing and assembly v2.</title>
        <authorList>
            <person name="Copetti D."/>
            <person name="Sanderson M.J."/>
            <person name="Burquez A."/>
            <person name="Wojciechowski M.F."/>
        </authorList>
    </citation>
    <scope>NUCLEOTIDE SEQUENCE</scope>
    <source>
        <strain evidence="1">SGP5-SGP5p</strain>
        <tissue evidence="1">Aerial part</tissue>
    </source>
</reference>
<accession>A0A9Q1KWS4</accession>
<sequence>MKKRQAALLDLHHDILREILIRVAGSSNGAKDFAKAISVKNLIKLLSTLPEKDDDSGVALSWSAILEELKSMMNDVQKSFLAGARLGDLRDMDIYIKHYMRYLIECGQHDHECQTILRHFVDQLDCHQYLWCCEALLQSEARQFCVEAMTMRLSASKGLQLLGLNREQGEICHNNHHPLRTSYFVIMVEELDKELTHLRALKTIIERLDEASQRKALSSLPRVDEVAAIMHEIEVTKAEASYLQEYREQAISELQALLRHFLEDEDVLRAVAFDDMLVSSRWGLLQLKGGLVYRCAQAGQVQAQLILAKVVLMRTSQLLSVSNEATDQVEPSSCEAQSSDGNSFLENFLPEETWPHSSGFHFKSGQKVTRHSAKEDTEDNRLALSRCQSFILEHARGFERLITERDCAASYVEDYQAGVLSEMGGFFSVN</sequence>
<dbReference type="Proteomes" id="UP001153076">
    <property type="component" value="Unassembled WGS sequence"/>
</dbReference>
<dbReference type="EMBL" id="JAKOGI010000005">
    <property type="protein sequence ID" value="KAJ8452291.1"/>
    <property type="molecule type" value="Genomic_DNA"/>
</dbReference>
<protein>
    <submittedName>
        <fullName evidence="1">Uncharacterized protein</fullName>
    </submittedName>
</protein>
<keyword evidence="2" id="KW-1185">Reference proteome</keyword>
<gene>
    <name evidence="1" type="ORF">Cgig2_006096</name>
</gene>
<organism evidence="1 2">
    <name type="scientific">Carnegiea gigantea</name>
    <dbReference type="NCBI Taxonomy" id="171969"/>
    <lineage>
        <taxon>Eukaryota</taxon>
        <taxon>Viridiplantae</taxon>
        <taxon>Streptophyta</taxon>
        <taxon>Embryophyta</taxon>
        <taxon>Tracheophyta</taxon>
        <taxon>Spermatophyta</taxon>
        <taxon>Magnoliopsida</taxon>
        <taxon>eudicotyledons</taxon>
        <taxon>Gunneridae</taxon>
        <taxon>Pentapetalae</taxon>
        <taxon>Caryophyllales</taxon>
        <taxon>Cactineae</taxon>
        <taxon>Cactaceae</taxon>
        <taxon>Cactoideae</taxon>
        <taxon>Echinocereeae</taxon>
        <taxon>Carnegiea</taxon>
    </lineage>
</organism>
<name>A0A9Q1KWS4_9CARY</name>
<evidence type="ECO:0000313" key="1">
    <source>
        <dbReference type="EMBL" id="KAJ8452291.1"/>
    </source>
</evidence>
<dbReference type="AlphaFoldDB" id="A0A9Q1KWS4"/>